<sequence length="158" mass="17549">MVDNQTPPRTADDQPRRCAAPIEHLSFEIMSQIFLHCLPEESLPHARTDEAPALLGRICSLWRAIALSTPQLWAGRTLSGLGFPTPYYLKQAMAAAEWKIRAVSCLLLYQLWYTPDGVLDVILPHCSQWKHIGASLEPAAWNKIYSAISQGAPGLQSL</sequence>
<evidence type="ECO:0008006" key="3">
    <source>
        <dbReference type="Google" id="ProtNLM"/>
    </source>
</evidence>
<organism evidence="1 2">
    <name type="scientific">Rickenella mellea</name>
    <dbReference type="NCBI Taxonomy" id="50990"/>
    <lineage>
        <taxon>Eukaryota</taxon>
        <taxon>Fungi</taxon>
        <taxon>Dikarya</taxon>
        <taxon>Basidiomycota</taxon>
        <taxon>Agaricomycotina</taxon>
        <taxon>Agaricomycetes</taxon>
        <taxon>Hymenochaetales</taxon>
        <taxon>Rickenellaceae</taxon>
        <taxon>Rickenella</taxon>
    </lineage>
</organism>
<gene>
    <name evidence="1" type="ORF">BD410DRAFT_635831</name>
</gene>
<accession>A0A4Y7QCA6</accession>
<dbReference type="OrthoDB" id="2269034at2759"/>
<dbReference type="Proteomes" id="UP000294933">
    <property type="component" value="Unassembled WGS sequence"/>
</dbReference>
<evidence type="ECO:0000313" key="2">
    <source>
        <dbReference type="Proteomes" id="UP000294933"/>
    </source>
</evidence>
<dbReference type="STRING" id="50990.A0A4Y7QCA6"/>
<evidence type="ECO:0000313" key="1">
    <source>
        <dbReference type="EMBL" id="TDL25327.1"/>
    </source>
</evidence>
<reference evidence="1 2" key="1">
    <citation type="submission" date="2018-06" db="EMBL/GenBank/DDBJ databases">
        <title>A transcriptomic atlas of mushroom development highlights an independent origin of complex multicellularity.</title>
        <authorList>
            <consortium name="DOE Joint Genome Institute"/>
            <person name="Krizsan K."/>
            <person name="Almasi E."/>
            <person name="Merenyi Z."/>
            <person name="Sahu N."/>
            <person name="Viragh M."/>
            <person name="Koszo T."/>
            <person name="Mondo S."/>
            <person name="Kiss B."/>
            <person name="Balint B."/>
            <person name="Kues U."/>
            <person name="Barry K."/>
            <person name="Hegedus J.C."/>
            <person name="Henrissat B."/>
            <person name="Johnson J."/>
            <person name="Lipzen A."/>
            <person name="Ohm R."/>
            <person name="Nagy I."/>
            <person name="Pangilinan J."/>
            <person name="Yan J."/>
            <person name="Xiong Y."/>
            <person name="Grigoriev I.V."/>
            <person name="Hibbett D.S."/>
            <person name="Nagy L.G."/>
        </authorList>
    </citation>
    <scope>NUCLEOTIDE SEQUENCE [LARGE SCALE GENOMIC DNA]</scope>
    <source>
        <strain evidence="1 2">SZMC22713</strain>
    </source>
</reference>
<dbReference type="AlphaFoldDB" id="A0A4Y7QCA6"/>
<dbReference type="VEuPathDB" id="FungiDB:BD410DRAFT_635831"/>
<keyword evidence="2" id="KW-1185">Reference proteome</keyword>
<dbReference type="EMBL" id="ML170164">
    <property type="protein sequence ID" value="TDL25327.1"/>
    <property type="molecule type" value="Genomic_DNA"/>
</dbReference>
<proteinExistence type="predicted"/>
<protein>
    <recommendedName>
        <fullName evidence="3">F-box domain-containing protein</fullName>
    </recommendedName>
</protein>
<name>A0A4Y7QCA6_9AGAM</name>